<dbReference type="OrthoDB" id="251398at2"/>
<dbReference type="EMBL" id="SMKP01000104">
    <property type="protein sequence ID" value="TDD16505.1"/>
    <property type="molecule type" value="Genomic_DNA"/>
</dbReference>
<protein>
    <recommendedName>
        <fullName evidence="3">Glycosyl hydrolase family 32 N-terminal domain-containing protein</fullName>
    </recommendedName>
</protein>
<reference evidence="1 2" key="1">
    <citation type="submission" date="2019-03" db="EMBL/GenBank/DDBJ databases">
        <title>Draft genome sequences of novel Actinobacteria.</title>
        <authorList>
            <person name="Sahin N."/>
            <person name="Ay H."/>
            <person name="Saygin H."/>
        </authorList>
    </citation>
    <scope>NUCLEOTIDE SEQUENCE [LARGE SCALE GENOMIC DNA]</scope>
    <source>
        <strain evidence="1 2">KC712</strain>
    </source>
</reference>
<proteinExistence type="predicted"/>
<name>A0A4R4WLE4_9ACTN</name>
<dbReference type="Proteomes" id="UP000294543">
    <property type="component" value="Unassembled WGS sequence"/>
</dbReference>
<dbReference type="RefSeq" id="WP_132514296.1">
    <property type="nucleotide sequence ID" value="NZ_SMKP01000104.1"/>
</dbReference>
<dbReference type="SUPFAM" id="SSF75005">
    <property type="entry name" value="Arabinanase/levansucrase/invertase"/>
    <property type="match status" value="1"/>
</dbReference>
<keyword evidence="2" id="KW-1185">Reference proteome</keyword>
<gene>
    <name evidence="1" type="ORF">E1294_31050</name>
</gene>
<sequence length="324" mass="35585">MTHRTFGRVDAFDPEQGLLVMPPEATGAGYWTGCPGVLYEPERGRFLMTYRQRRPRGDARERGWRCAIAESADGLSFTDIWAVEKEELKTSSMERFCLLPDGDGYLLYLSYVDPADSRWRVDVCRAGGDAAFDVATAEPVLTAASTGTEGVKDPYAVRIGPAIYLFASFAADAGLDEAARARAHSTGDIYNVGGTSCPTGLAVGLDGRTFDWRGPVLETGHGWDRYQARLNSFAALPGGGYLGFYDGSSGPAENYEERTGLALSFNLIDWQRLTPAGPWVTSGTNTGSIRYMDVVPVGEEWWLYYEMTRADGSHELRVTRIPRP</sequence>
<evidence type="ECO:0008006" key="3">
    <source>
        <dbReference type="Google" id="ProtNLM"/>
    </source>
</evidence>
<accession>A0A4R4WLE4</accession>
<dbReference type="AlphaFoldDB" id="A0A4R4WLE4"/>
<organism evidence="1 2">
    <name type="scientific">Nonomuraea diastatica</name>
    <dbReference type="NCBI Taxonomy" id="1848329"/>
    <lineage>
        <taxon>Bacteria</taxon>
        <taxon>Bacillati</taxon>
        <taxon>Actinomycetota</taxon>
        <taxon>Actinomycetes</taxon>
        <taxon>Streptosporangiales</taxon>
        <taxon>Streptosporangiaceae</taxon>
        <taxon>Nonomuraea</taxon>
    </lineage>
</organism>
<dbReference type="Gene3D" id="2.115.10.20">
    <property type="entry name" value="Glycosyl hydrolase domain, family 43"/>
    <property type="match status" value="1"/>
</dbReference>
<evidence type="ECO:0000313" key="1">
    <source>
        <dbReference type="EMBL" id="TDD16505.1"/>
    </source>
</evidence>
<comment type="caution">
    <text evidence="1">The sequence shown here is derived from an EMBL/GenBank/DDBJ whole genome shotgun (WGS) entry which is preliminary data.</text>
</comment>
<evidence type="ECO:0000313" key="2">
    <source>
        <dbReference type="Proteomes" id="UP000294543"/>
    </source>
</evidence>
<dbReference type="InterPro" id="IPR023296">
    <property type="entry name" value="Glyco_hydro_beta-prop_sf"/>
</dbReference>